<dbReference type="RefSeq" id="WP_165615023.1">
    <property type="nucleotide sequence ID" value="NZ_FOYP01000001.1"/>
</dbReference>
<evidence type="ECO:0000313" key="3">
    <source>
        <dbReference type="EMBL" id="SFR43722.1"/>
    </source>
</evidence>
<comment type="similarity">
    <text evidence="1">Belongs to the N-acylglucosamine 2-epimerase family.</text>
</comment>
<dbReference type="SUPFAM" id="SSF48208">
    <property type="entry name" value="Six-hairpin glycosidases"/>
    <property type="match status" value="1"/>
</dbReference>
<name>A0A1I6GNA9_9RHOB</name>
<dbReference type="Gene3D" id="1.50.10.10">
    <property type="match status" value="1"/>
</dbReference>
<keyword evidence="2 3" id="KW-0413">Isomerase</keyword>
<dbReference type="InterPro" id="IPR010819">
    <property type="entry name" value="AGE/CE"/>
</dbReference>
<dbReference type="GO" id="GO:0005975">
    <property type="term" value="P:carbohydrate metabolic process"/>
    <property type="evidence" value="ECO:0007669"/>
    <property type="project" value="InterPro"/>
</dbReference>
<dbReference type="Pfam" id="PF07221">
    <property type="entry name" value="GlcNAc_2-epim"/>
    <property type="match status" value="1"/>
</dbReference>
<dbReference type="AlphaFoldDB" id="A0A1I6GNA9"/>
<dbReference type="GO" id="GO:0016853">
    <property type="term" value="F:isomerase activity"/>
    <property type="evidence" value="ECO:0007669"/>
    <property type="project" value="UniProtKB-KW"/>
</dbReference>
<dbReference type="Proteomes" id="UP000199478">
    <property type="component" value="Unassembled WGS sequence"/>
</dbReference>
<accession>A0A1I6GNA9</accession>
<dbReference type="InterPro" id="IPR008928">
    <property type="entry name" value="6-hairpin_glycosidase_sf"/>
</dbReference>
<evidence type="ECO:0000256" key="2">
    <source>
        <dbReference type="ARBA" id="ARBA00023235"/>
    </source>
</evidence>
<evidence type="ECO:0000313" key="4">
    <source>
        <dbReference type="Proteomes" id="UP000199478"/>
    </source>
</evidence>
<sequence length="395" mass="43643">MSYDNGAQPRDASDWSNWFWNDYFGAWLARVQDGQNGVFDALNADGTADVTAGKSVLAQARTLFTLSHVALLSGDTAHIDAARQQAAFLRHYCKAPGLYRCNANRDGSPTGKSADEIARSYDQTFVILGLVTWHKLAPSNEVAVLISECWNALQTHLRNPQTGLLRNDDSADISNPAQNPHMHLYEACLQAYRMTGVTIWLTRAADLRMTGLKQFMDPQSGSIAEFVTPSLQPLPGDAGQRREIGHQCEWAWLLLEEAALANKPELRKIAARLSDFAQAHGFATRPPLTGAAFDAVSTSGTIVEHSFLLWPQTEAIKLLALHHLAGDPKAADKARALLCLVFERYFADRPCYVNQLDTHADVIWDQALTRLMYHFVLAMTEGAKAGLWPDVPSTR</sequence>
<dbReference type="InterPro" id="IPR012341">
    <property type="entry name" value="6hp_glycosidase-like_sf"/>
</dbReference>
<reference evidence="4" key="1">
    <citation type="submission" date="2016-10" db="EMBL/GenBank/DDBJ databases">
        <authorList>
            <person name="Varghese N."/>
            <person name="Submissions S."/>
        </authorList>
    </citation>
    <scope>NUCLEOTIDE SEQUENCE [LARGE SCALE GENOMIC DNA]</scope>
    <source>
        <strain evidence="4">DSM 26879</strain>
    </source>
</reference>
<dbReference type="EMBL" id="FOYP01000001">
    <property type="protein sequence ID" value="SFR43722.1"/>
    <property type="molecule type" value="Genomic_DNA"/>
</dbReference>
<gene>
    <name evidence="3" type="ORF">SAMN04488005_1944</name>
</gene>
<proteinExistence type="inferred from homology"/>
<dbReference type="PANTHER" id="PTHR15108">
    <property type="entry name" value="N-ACYLGLUCOSAMINE-2-EPIMERASE"/>
    <property type="match status" value="1"/>
</dbReference>
<evidence type="ECO:0000256" key="1">
    <source>
        <dbReference type="ARBA" id="ARBA00008558"/>
    </source>
</evidence>
<protein>
    <submittedName>
        <fullName evidence="3">Mannose-6-phosphate isomerase</fullName>
    </submittedName>
</protein>
<organism evidence="3 4">
    <name type="scientific">Yoonia tamlensis</name>
    <dbReference type="NCBI Taxonomy" id="390270"/>
    <lineage>
        <taxon>Bacteria</taxon>
        <taxon>Pseudomonadati</taxon>
        <taxon>Pseudomonadota</taxon>
        <taxon>Alphaproteobacteria</taxon>
        <taxon>Rhodobacterales</taxon>
        <taxon>Paracoccaceae</taxon>
        <taxon>Yoonia</taxon>
    </lineage>
</organism>
<keyword evidence="4" id="KW-1185">Reference proteome</keyword>
<dbReference type="STRING" id="390270.SAMN04488005_1944"/>